<proteinExistence type="predicted"/>
<feature type="region of interest" description="Disordered" evidence="1">
    <location>
        <begin position="1"/>
        <end position="27"/>
    </location>
</feature>
<dbReference type="Proteomes" id="UP001583177">
    <property type="component" value="Unassembled WGS sequence"/>
</dbReference>
<accession>A0ABR3WIP9</accession>
<organism evidence="2 3">
    <name type="scientific">Diaporthe australafricana</name>
    <dbReference type="NCBI Taxonomy" id="127596"/>
    <lineage>
        <taxon>Eukaryota</taxon>
        <taxon>Fungi</taxon>
        <taxon>Dikarya</taxon>
        <taxon>Ascomycota</taxon>
        <taxon>Pezizomycotina</taxon>
        <taxon>Sordariomycetes</taxon>
        <taxon>Sordariomycetidae</taxon>
        <taxon>Diaporthales</taxon>
        <taxon>Diaporthaceae</taxon>
        <taxon>Diaporthe</taxon>
    </lineage>
</organism>
<comment type="caution">
    <text evidence="2">The sequence shown here is derived from an EMBL/GenBank/DDBJ whole genome shotgun (WGS) entry which is preliminary data.</text>
</comment>
<feature type="compositionally biased region" description="Basic and acidic residues" evidence="1">
    <location>
        <begin position="159"/>
        <end position="178"/>
    </location>
</feature>
<sequence length="178" mass="18488">MASNAKNAENDAAPSTPKAGSGGGYGSLTAREQEILAKAMTCLKTAPEIDFPQLADELNMTNPRSAVNAWAQIKKKMGWNIKVADAPASAKATGAGKRKKAAANDDDAGDADEIAAPAKKARTTAKPRKKLPDNPKKGKAAAVPKSPVSNKDDSEEAEAEVKADSSDDVKEDLQDGEA</sequence>
<evidence type="ECO:0000313" key="2">
    <source>
        <dbReference type="EMBL" id="KAL1862856.1"/>
    </source>
</evidence>
<gene>
    <name evidence="2" type="ORF">Daus18300_008353</name>
</gene>
<evidence type="ECO:0000313" key="3">
    <source>
        <dbReference type="Proteomes" id="UP001583177"/>
    </source>
</evidence>
<name>A0ABR3WIP9_9PEZI</name>
<keyword evidence="3" id="KW-1185">Reference proteome</keyword>
<dbReference type="EMBL" id="JAWRVE010000077">
    <property type="protein sequence ID" value="KAL1862856.1"/>
    <property type="molecule type" value="Genomic_DNA"/>
</dbReference>
<evidence type="ECO:0000256" key="1">
    <source>
        <dbReference type="SAM" id="MobiDB-lite"/>
    </source>
</evidence>
<feature type="compositionally biased region" description="Acidic residues" evidence="1">
    <location>
        <begin position="104"/>
        <end position="113"/>
    </location>
</feature>
<feature type="region of interest" description="Disordered" evidence="1">
    <location>
        <begin position="85"/>
        <end position="178"/>
    </location>
</feature>
<feature type="compositionally biased region" description="Basic residues" evidence="1">
    <location>
        <begin position="119"/>
        <end position="129"/>
    </location>
</feature>
<protein>
    <submittedName>
        <fullName evidence="2">Uncharacterized protein</fullName>
    </submittedName>
</protein>
<reference evidence="2 3" key="1">
    <citation type="journal article" date="2024" name="IMA Fungus">
        <title>IMA Genome - F19 : A genome assembly and annotation guide to empower mycologists, including annotated draft genome sequences of Ceratocystis pirilliformis, Diaporthe australafricana, Fusarium ophioides, Paecilomyces lecythidis, and Sporothrix stenoceras.</title>
        <authorList>
            <person name="Aylward J."/>
            <person name="Wilson A.M."/>
            <person name="Visagie C.M."/>
            <person name="Spraker J."/>
            <person name="Barnes I."/>
            <person name="Buitendag C."/>
            <person name="Ceriani C."/>
            <person name="Del Mar Angel L."/>
            <person name="du Plessis D."/>
            <person name="Fuchs T."/>
            <person name="Gasser K."/>
            <person name="Kramer D."/>
            <person name="Li W."/>
            <person name="Munsamy K."/>
            <person name="Piso A."/>
            <person name="Price J.L."/>
            <person name="Sonnekus B."/>
            <person name="Thomas C."/>
            <person name="van der Nest A."/>
            <person name="van Dijk A."/>
            <person name="van Heerden A."/>
            <person name="van Vuuren N."/>
            <person name="Yilmaz N."/>
            <person name="Duong T.A."/>
            <person name="van der Merwe N.A."/>
            <person name="Wingfield M.J."/>
            <person name="Wingfield B.D."/>
        </authorList>
    </citation>
    <scope>NUCLEOTIDE SEQUENCE [LARGE SCALE GENOMIC DNA]</scope>
    <source>
        <strain evidence="2 3">CMW 18300</strain>
    </source>
</reference>